<evidence type="ECO:0000313" key="4">
    <source>
        <dbReference type="Proteomes" id="UP001374579"/>
    </source>
</evidence>
<feature type="repeat" description="TPR" evidence="1">
    <location>
        <begin position="186"/>
        <end position="219"/>
    </location>
</feature>
<dbReference type="Pfam" id="PF13181">
    <property type="entry name" value="TPR_8"/>
    <property type="match status" value="2"/>
</dbReference>
<dbReference type="InterPro" id="IPR019734">
    <property type="entry name" value="TPR_rpt"/>
</dbReference>
<dbReference type="AlphaFoldDB" id="A0AAN9ATU9"/>
<dbReference type="SUPFAM" id="SSF48452">
    <property type="entry name" value="TPR-like"/>
    <property type="match status" value="1"/>
</dbReference>
<dbReference type="PANTHER" id="PTHR46540:SF1">
    <property type="entry name" value="TETRATRICOPEPTIDE REPEAT PROTEIN 12"/>
    <property type="match status" value="1"/>
</dbReference>
<dbReference type="PROSITE" id="PS50293">
    <property type="entry name" value="TPR_REGION"/>
    <property type="match status" value="1"/>
</dbReference>
<evidence type="ECO:0008006" key="5">
    <source>
        <dbReference type="Google" id="ProtNLM"/>
    </source>
</evidence>
<feature type="repeat" description="TPR" evidence="1">
    <location>
        <begin position="118"/>
        <end position="151"/>
    </location>
</feature>
<dbReference type="GO" id="GO:0005737">
    <property type="term" value="C:cytoplasm"/>
    <property type="evidence" value="ECO:0007669"/>
    <property type="project" value="TreeGrafter"/>
</dbReference>
<dbReference type="SMART" id="SM00028">
    <property type="entry name" value="TPR"/>
    <property type="match status" value="3"/>
</dbReference>
<accession>A0AAN9ATU9</accession>
<dbReference type="InterPro" id="IPR011990">
    <property type="entry name" value="TPR-like_helical_dom_sf"/>
</dbReference>
<dbReference type="SUPFAM" id="SSF48371">
    <property type="entry name" value="ARM repeat"/>
    <property type="match status" value="1"/>
</dbReference>
<protein>
    <recommendedName>
        <fullName evidence="5">Tetratricopeptide repeat protein 12</fullName>
    </recommendedName>
</protein>
<dbReference type="Gene3D" id="1.25.40.10">
    <property type="entry name" value="Tetratricopeptide repeat domain"/>
    <property type="match status" value="1"/>
</dbReference>
<dbReference type="Pfam" id="PF00515">
    <property type="entry name" value="TPR_1"/>
    <property type="match status" value="1"/>
</dbReference>
<feature type="repeat" description="TPR" evidence="1">
    <location>
        <begin position="152"/>
        <end position="185"/>
    </location>
</feature>
<reference evidence="3 4" key="1">
    <citation type="submission" date="2024-02" db="EMBL/GenBank/DDBJ databases">
        <title>Chromosome-scale genome assembly of the rough periwinkle Littorina saxatilis.</title>
        <authorList>
            <person name="De Jode A."/>
            <person name="Faria R."/>
            <person name="Formenti G."/>
            <person name="Sims Y."/>
            <person name="Smith T.P."/>
            <person name="Tracey A."/>
            <person name="Wood J.M.D."/>
            <person name="Zagrodzka Z.B."/>
            <person name="Johannesson K."/>
            <person name="Butlin R.K."/>
            <person name="Leder E.H."/>
        </authorList>
    </citation>
    <scope>NUCLEOTIDE SEQUENCE [LARGE SCALE GENOMIC DNA]</scope>
    <source>
        <strain evidence="3">Snail1</strain>
        <tissue evidence="3">Muscle</tissue>
    </source>
</reference>
<dbReference type="GO" id="GO:0007288">
    <property type="term" value="P:sperm axoneme assembly"/>
    <property type="evidence" value="ECO:0007669"/>
    <property type="project" value="TreeGrafter"/>
</dbReference>
<proteinExistence type="predicted"/>
<feature type="region of interest" description="Disordered" evidence="2">
    <location>
        <begin position="45"/>
        <end position="72"/>
    </location>
</feature>
<feature type="compositionally biased region" description="Basic and acidic residues" evidence="2">
    <location>
        <begin position="45"/>
        <end position="62"/>
    </location>
</feature>
<dbReference type="PROSITE" id="PS50005">
    <property type="entry name" value="TPR"/>
    <property type="match status" value="3"/>
</dbReference>
<keyword evidence="1" id="KW-0802">TPR repeat</keyword>
<dbReference type="Gene3D" id="1.25.10.10">
    <property type="entry name" value="Leucine-rich Repeat Variant"/>
    <property type="match status" value="2"/>
</dbReference>
<gene>
    <name evidence="3" type="ORF">V1264_008540</name>
</gene>
<dbReference type="InterPro" id="IPR016024">
    <property type="entry name" value="ARM-type_fold"/>
</dbReference>
<dbReference type="InterPro" id="IPR011989">
    <property type="entry name" value="ARM-like"/>
</dbReference>
<evidence type="ECO:0000256" key="2">
    <source>
        <dbReference type="SAM" id="MobiDB-lite"/>
    </source>
</evidence>
<dbReference type="GO" id="GO:0070286">
    <property type="term" value="P:axonemal dynein complex assembly"/>
    <property type="evidence" value="ECO:0007669"/>
    <property type="project" value="TreeGrafter"/>
</dbReference>
<evidence type="ECO:0000256" key="1">
    <source>
        <dbReference type="PROSITE-ProRule" id="PRU00339"/>
    </source>
</evidence>
<sequence>MAANPTKDVEAFLNKVEEIETIVKGLNSGDECRLKDAMQKADDFIKSQKTKGEKDEEKDLPETKTGFSKTMINKNSSAEEGAAGGGNMAAADQNAFMAAFEADAKERCERRKISEKEAQVIKEMGNLAFKEKDFEKALEYYNQAIDKVRDNAMLYTNRAQTLIKLGKYEDALKDCDWALRANPNSIKAYVHIGRAHVALKQYQQARDSYNKVLTVDPKKDSLVHEYLGEVDRAEAASSAEEKAKEMFDAGDTEAQSLVHVLEKLKKPDQVPMYYSGGFRVLASIMTTEENQTQFRVNGGLHLLQTHNVLSRCLSASPQSITKEERDVMTSAFDMMTQACKNSDVNQEQLLKQEGLPHSLLHMLSACVKGQAKAMKTAILTLLYTISQSHHGRSVILQNVDVHRLVSTLFDLIRTNKTYAENAASVLNNLSLEKKFRGTMREKVEEILPSFEELLKDAGSKSAVVSMCISTMMNLANDKIVRTNLACRRSLWLASEELLVRTSTSTDKELLESVLGLLVNITAEPTATLREFGQRMCGHCRSLLPSEASGESIPQRALTVMGNILPHSVPAVEWICDHGGTVLLLGYMESDKPALVKHSLKCLTALTQFNETARKTVVENKGIPALAQLLNTKDEGNVGNAALCLSHCTQVAGVCSWLAQTDIVKATLIWARDGKKSAVQQNCAILLAKLAQGDPKNLERLRELHGIQILHDCMKHIR</sequence>
<name>A0AAN9ATU9_9CAEN</name>
<dbReference type="Proteomes" id="UP001374579">
    <property type="component" value="Unassembled WGS sequence"/>
</dbReference>
<comment type="caution">
    <text evidence="3">The sequence shown here is derived from an EMBL/GenBank/DDBJ whole genome shotgun (WGS) entry which is preliminary data.</text>
</comment>
<dbReference type="GO" id="GO:0005813">
    <property type="term" value="C:centrosome"/>
    <property type="evidence" value="ECO:0007669"/>
    <property type="project" value="TreeGrafter"/>
</dbReference>
<evidence type="ECO:0000313" key="3">
    <source>
        <dbReference type="EMBL" id="KAK7092856.1"/>
    </source>
</evidence>
<organism evidence="3 4">
    <name type="scientific">Littorina saxatilis</name>
    <dbReference type="NCBI Taxonomy" id="31220"/>
    <lineage>
        <taxon>Eukaryota</taxon>
        <taxon>Metazoa</taxon>
        <taxon>Spiralia</taxon>
        <taxon>Lophotrochozoa</taxon>
        <taxon>Mollusca</taxon>
        <taxon>Gastropoda</taxon>
        <taxon>Caenogastropoda</taxon>
        <taxon>Littorinimorpha</taxon>
        <taxon>Littorinoidea</taxon>
        <taxon>Littorinidae</taxon>
        <taxon>Littorina</taxon>
    </lineage>
</organism>
<keyword evidence="4" id="KW-1185">Reference proteome</keyword>
<dbReference type="PANTHER" id="PTHR46540">
    <property type="entry name" value="TETRATRICOPEPTIDE REPEAT PROTEIN 12"/>
    <property type="match status" value="1"/>
</dbReference>
<dbReference type="InterPro" id="IPR043195">
    <property type="entry name" value="TTC12"/>
</dbReference>
<dbReference type="EMBL" id="JBAMIC010000021">
    <property type="protein sequence ID" value="KAK7092856.1"/>
    <property type="molecule type" value="Genomic_DNA"/>
</dbReference>